<feature type="compositionally biased region" description="Basic and acidic residues" evidence="3">
    <location>
        <begin position="773"/>
        <end position="782"/>
    </location>
</feature>
<evidence type="ECO:0000259" key="5">
    <source>
        <dbReference type="Pfam" id="PF25779"/>
    </source>
</evidence>
<evidence type="ECO:0000313" key="6">
    <source>
        <dbReference type="EMBL" id="KAK6489718.1"/>
    </source>
</evidence>
<accession>A0ABR0ZY24</accession>
<feature type="compositionally biased region" description="Basic and acidic residues" evidence="3">
    <location>
        <begin position="374"/>
        <end position="387"/>
    </location>
</feature>
<feature type="domain" description="Centromere protein J C-terminal" evidence="4">
    <location>
        <begin position="1170"/>
        <end position="1198"/>
    </location>
</feature>
<feature type="domain" description="Centromere protein J C-terminal" evidence="4">
    <location>
        <begin position="1134"/>
        <end position="1167"/>
    </location>
</feature>
<feature type="region of interest" description="Disordered" evidence="3">
    <location>
        <begin position="557"/>
        <end position="600"/>
    </location>
</feature>
<feature type="compositionally biased region" description="Basic and acidic residues" evidence="3">
    <location>
        <begin position="964"/>
        <end position="977"/>
    </location>
</feature>
<feature type="compositionally biased region" description="Basic and acidic residues" evidence="3">
    <location>
        <begin position="995"/>
        <end position="1004"/>
    </location>
</feature>
<evidence type="ECO:0000313" key="7">
    <source>
        <dbReference type="Proteomes" id="UP001369086"/>
    </source>
</evidence>
<dbReference type="PANTHER" id="PTHR10331">
    <property type="entry name" value="T COMPLEX PROTEIN 10"/>
    <property type="match status" value="1"/>
</dbReference>
<protein>
    <submittedName>
        <fullName evidence="6">Centromere protein J</fullName>
    </submittedName>
</protein>
<feature type="compositionally biased region" description="Low complexity" evidence="3">
    <location>
        <begin position="560"/>
        <end position="570"/>
    </location>
</feature>
<reference evidence="6 7" key="1">
    <citation type="submission" date="2021-05" db="EMBL/GenBank/DDBJ databases">
        <authorList>
            <person name="Zahm M."/>
            <person name="Klopp C."/>
            <person name="Cabau C."/>
            <person name="Kuhl H."/>
            <person name="Suciu R."/>
            <person name="Ciorpac M."/>
            <person name="Holostenco D."/>
            <person name="Gessner J."/>
            <person name="Wuertz S."/>
            <person name="Hohne C."/>
            <person name="Stock M."/>
            <person name="Gislard M."/>
            <person name="Lluch J."/>
            <person name="Milhes M."/>
            <person name="Lampietro C."/>
            <person name="Lopez Roques C."/>
            <person name="Donnadieu C."/>
            <person name="Du K."/>
            <person name="Schartl M."/>
            <person name="Guiguen Y."/>
        </authorList>
    </citation>
    <scope>NUCLEOTIDE SEQUENCE [LARGE SCALE GENOMIC DNA]</scope>
    <source>
        <strain evidence="6">Hh-F2</strain>
        <tissue evidence="6">Blood</tissue>
    </source>
</reference>
<feature type="region of interest" description="Disordered" evidence="3">
    <location>
        <begin position="374"/>
        <end position="395"/>
    </location>
</feature>
<feature type="compositionally biased region" description="Basic and acidic residues" evidence="3">
    <location>
        <begin position="474"/>
        <end position="504"/>
    </location>
</feature>
<dbReference type="InterPro" id="IPR026581">
    <property type="entry name" value="TCP10L/CENPJ"/>
</dbReference>
<evidence type="ECO:0000256" key="2">
    <source>
        <dbReference type="SAM" id="Coils"/>
    </source>
</evidence>
<evidence type="ECO:0000256" key="3">
    <source>
        <dbReference type="SAM" id="MobiDB-lite"/>
    </source>
</evidence>
<keyword evidence="2" id="KW-0175">Coiled coil</keyword>
<dbReference type="Pfam" id="PF25779">
    <property type="entry name" value="Tubulin-bind_CPAP"/>
    <property type="match status" value="1"/>
</dbReference>
<feature type="region of interest" description="Disordered" evidence="3">
    <location>
        <begin position="773"/>
        <end position="1035"/>
    </location>
</feature>
<feature type="domain" description="CENPJ tubulin-binding region" evidence="5">
    <location>
        <begin position="150"/>
        <end position="233"/>
    </location>
</feature>
<name>A0ABR0ZY24_HUSHU</name>
<feature type="coiled-coil region" evidence="2">
    <location>
        <begin position="655"/>
        <end position="773"/>
    </location>
</feature>
<feature type="compositionally biased region" description="Basic and acidic residues" evidence="3">
    <location>
        <begin position="938"/>
        <end position="949"/>
    </location>
</feature>
<dbReference type="Gene3D" id="2.60.450.20">
    <property type="match status" value="1"/>
</dbReference>
<feature type="domain" description="Centromere protein J C-terminal" evidence="4">
    <location>
        <begin position="1026"/>
        <end position="1057"/>
    </location>
</feature>
<keyword evidence="7" id="KW-1185">Reference proteome</keyword>
<feature type="compositionally biased region" description="Basic and acidic residues" evidence="3">
    <location>
        <begin position="840"/>
        <end position="860"/>
    </location>
</feature>
<feature type="compositionally biased region" description="Basic and acidic residues" evidence="3">
    <location>
        <begin position="1019"/>
        <end position="1029"/>
    </location>
</feature>
<feature type="compositionally biased region" description="Basic and acidic residues" evidence="3">
    <location>
        <begin position="571"/>
        <end position="591"/>
    </location>
</feature>
<proteinExistence type="inferred from homology"/>
<dbReference type="InterPro" id="IPR047002">
    <property type="entry name" value="Tcp10_C_sf"/>
</dbReference>
<comment type="similarity">
    <text evidence="1">Belongs to the TCP10 family.</text>
</comment>
<gene>
    <name evidence="6" type="ORF">HHUSO_G6611</name>
</gene>
<feature type="domain" description="Centromere protein J C-terminal" evidence="4">
    <location>
        <begin position="1097"/>
        <end position="1125"/>
    </location>
</feature>
<dbReference type="InterPro" id="IPR058029">
    <property type="entry name" value="Tubulin-bd_CENPJ"/>
</dbReference>
<organism evidence="6 7">
    <name type="scientific">Huso huso</name>
    <name type="common">Beluga</name>
    <name type="synonym">Acipenser huso</name>
    <dbReference type="NCBI Taxonomy" id="61971"/>
    <lineage>
        <taxon>Eukaryota</taxon>
        <taxon>Metazoa</taxon>
        <taxon>Chordata</taxon>
        <taxon>Craniata</taxon>
        <taxon>Vertebrata</taxon>
        <taxon>Euteleostomi</taxon>
        <taxon>Actinopterygii</taxon>
        <taxon>Chondrostei</taxon>
        <taxon>Acipenseriformes</taxon>
        <taxon>Acipenseridae</taxon>
        <taxon>Huso</taxon>
    </lineage>
</organism>
<feature type="region of interest" description="Disordered" evidence="3">
    <location>
        <begin position="74"/>
        <end position="161"/>
    </location>
</feature>
<feature type="region of interest" description="Disordered" evidence="3">
    <location>
        <begin position="436"/>
        <end position="455"/>
    </location>
</feature>
<dbReference type="InterPro" id="IPR009852">
    <property type="entry name" value="CENPJ_C_dom"/>
</dbReference>
<comment type="caution">
    <text evidence="6">The sequence shown here is derived from an EMBL/GenBank/DDBJ whole genome shotgun (WGS) entry which is preliminary data.</text>
</comment>
<dbReference type="Pfam" id="PF07202">
    <property type="entry name" value="Tcp10_C"/>
    <property type="match status" value="4"/>
</dbReference>
<evidence type="ECO:0000256" key="1">
    <source>
        <dbReference type="ARBA" id="ARBA00005627"/>
    </source>
</evidence>
<dbReference type="EMBL" id="JAHFZB010000005">
    <property type="protein sequence ID" value="KAK6489718.1"/>
    <property type="molecule type" value="Genomic_DNA"/>
</dbReference>
<dbReference type="PANTHER" id="PTHR10331:SF28">
    <property type="entry name" value="CENTROMERE PROTEIN J-LIKE"/>
    <property type="match status" value="1"/>
</dbReference>
<evidence type="ECO:0000259" key="4">
    <source>
        <dbReference type="Pfam" id="PF07202"/>
    </source>
</evidence>
<dbReference type="Proteomes" id="UP001369086">
    <property type="component" value="Unassembled WGS sequence"/>
</dbReference>
<feature type="compositionally biased region" description="Basic and acidic residues" evidence="3">
    <location>
        <begin position="441"/>
        <end position="455"/>
    </location>
</feature>
<feature type="region of interest" description="Disordered" evidence="3">
    <location>
        <begin position="460"/>
        <end position="523"/>
    </location>
</feature>
<feature type="non-terminal residue" evidence="6">
    <location>
        <position position="1"/>
    </location>
</feature>
<feature type="compositionally biased region" description="Polar residues" evidence="3">
    <location>
        <begin position="74"/>
        <end position="108"/>
    </location>
</feature>
<sequence length="1213" mass="137206">ICLLCDLQNPGQQEQLIRYQMENLQRLVQEQNKLISLMNPGLVLSPALSPQLLGLAPGLFPGLGTTSMAITATHSKENTPSPATPPSLENNSTLESTELSPLDQTTDENIPEKDEALPRNLSPIKEESGEQAEEQSPVSPFGMRRRPSINPEERPIRPGVGVRQKTFEEFVEEQLKVDTEDKKQLQHGQSQCQPSQDDWTLSSALVGQDLEEVKVLPKKSFLKRGEGISRIEKSKENLLKEQRRAPQVQLPKQVGFTNQRRRSLPTLQGTEKFQVRKRPVLTRQISSPNVMVSRGKKVIPTHDYKAEAIDTKYQGSNEEFAQQLKDKKTTQNRAGINNKVMDEKPASRGTLRSRSFSLEVPESLVFCLTEKENQQKMDEHKTSKESPKAQLSVTKEVRCQGLATEKQSSDHSYGIQPYRIGPNIGFKKINDRIVKVQSSESRSEKSVKDSQDDRQVCETKMMKFEPPSSNSDRTSSEDDPKSQCHELPTKEIPQRLGHLDRNLDLSDDDYASDAPSGLEDVVSRSYTPRNLTLLIESSSTSSSEDSDNELMNFQWNKTTASSRASSYQRSRSAEKEKAGKSGAMPEDKNDTSAKAYLQPPSTSDLVANLFPGLKTKPKVQSQSNVAVESTSTENNTSKHDTQVWLSEMDHHRSDNSVLDNMKEEQERAMQLLRRRMGHFELEKCEEQHPLEEYKKQEMKKRQILKKLSATPTPEKNANEEFQILKEQIAALQQEFKKKETRWSAAHGRLRDQVEALTKENLELRDELKLSERHRQEAVKKAEVTSIPSKKAETQVSEAILMGTRHVRREDRPPAGHKSRSSTPVGRKTPFERQVTVEPQVKVEEKSEIVKIAVRDPRDKNVSQSESAPPPGWRTPQPHQERETPLDTEATVHRFVTNRLRSKDRMSPVPNLNVGRQNNAHNSAKGRLSSHSGSSEDAPDTRARNQEKHNSKSQSSNDEAGTVPRSRERPACAMERRSRSATPNGRKTPSSGKATLEAEYKEIKPKPVLSGRASPYVSSKGKDSEIREETQYPDGKTEQVLASGRRIITFRNGTKKEIDADGKSVTVTFFNGDVKKMMSDERVIYYYADAQTTHTMYPNGLEVLQFPNNQIEKHHPNGTKEIIFPDQTVKHLYSDGREESIFPDGTVVKLEKNGEKIVVFNNGQREIHTSQYKRREYPDGTIKTVYSNGRQETKYSSGRFRIKDKEGNIILDKK</sequence>
<feature type="compositionally biased region" description="Polar residues" evidence="3">
    <location>
        <begin position="979"/>
        <end position="992"/>
    </location>
</feature>